<evidence type="ECO:0000256" key="5">
    <source>
        <dbReference type="ARBA" id="ARBA00023239"/>
    </source>
</evidence>
<dbReference type="PROSITE" id="PS00878">
    <property type="entry name" value="ODR_DC_2_1"/>
    <property type="match status" value="1"/>
</dbReference>
<dbReference type="FunFam" id="2.40.37.10:FF:000004">
    <property type="entry name" value="Ornithine decarboxylase"/>
    <property type="match status" value="1"/>
</dbReference>
<comment type="catalytic activity">
    <reaction evidence="8">
        <text>L-ornithine + H(+) = putrescine + CO2</text>
        <dbReference type="Rhea" id="RHEA:22964"/>
        <dbReference type="ChEBI" id="CHEBI:15378"/>
        <dbReference type="ChEBI" id="CHEBI:16526"/>
        <dbReference type="ChEBI" id="CHEBI:46911"/>
        <dbReference type="ChEBI" id="CHEBI:326268"/>
        <dbReference type="EC" id="4.1.1.17"/>
    </reaction>
</comment>
<keyword evidence="12" id="KW-1185">Reference proteome</keyword>
<dbReference type="PATRIC" id="fig|1618023.3.peg.4160"/>
<evidence type="ECO:0000313" key="11">
    <source>
        <dbReference type="EMBL" id="KJH71722.1"/>
    </source>
</evidence>
<dbReference type="InterPro" id="IPR022653">
    <property type="entry name" value="De-COase2_pyr-phos_BS"/>
</dbReference>
<evidence type="ECO:0000256" key="6">
    <source>
        <dbReference type="ARBA" id="ARBA00034115"/>
    </source>
</evidence>
<dbReference type="PRINTS" id="PR01179">
    <property type="entry name" value="ODADCRBXLASE"/>
</dbReference>
<reference evidence="11 12" key="1">
    <citation type="submission" date="2015-02" db="EMBL/GenBank/DDBJ databases">
        <title>Draft genome of a novel marine cyanobacterium (Chroococcales) isolated from South Atlantic Ocean.</title>
        <authorList>
            <person name="Rigonato J."/>
            <person name="Alvarenga D.O."/>
            <person name="Branco L.H."/>
            <person name="Varani A.M."/>
            <person name="Brandini F.P."/>
            <person name="Fiore M.F."/>
        </authorList>
    </citation>
    <scope>NUCLEOTIDE SEQUENCE [LARGE SCALE GENOMIC DNA]</scope>
    <source>
        <strain evidence="11 12">CENA595</strain>
    </source>
</reference>
<keyword evidence="3" id="KW-0210">Decarboxylase</keyword>
<evidence type="ECO:0000256" key="7">
    <source>
        <dbReference type="ARBA" id="ARBA00034138"/>
    </source>
</evidence>
<dbReference type="Pfam" id="PF02784">
    <property type="entry name" value="Orn_Arg_deC_N"/>
    <property type="match status" value="1"/>
</dbReference>
<dbReference type="InterPro" id="IPR000183">
    <property type="entry name" value="Orn/DAP/Arg_de-COase"/>
</dbReference>
<dbReference type="InterPro" id="IPR009006">
    <property type="entry name" value="Ala_racemase/Decarboxylase_C"/>
</dbReference>
<comment type="caution">
    <text evidence="11">The sequence shown here is derived from an EMBL/GenBank/DDBJ whole genome shotgun (WGS) entry which is preliminary data.</text>
</comment>
<dbReference type="PANTHER" id="PTHR11482:SF6">
    <property type="entry name" value="ORNITHINE DECARBOXYLASE 1-RELATED"/>
    <property type="match status" value="1"/>
</dbReference>
<dbReference type="CDD" id="cd00622">
    <property type="entry name" value="PLPDE_III_ODC"/>
    <property type="match status" value="1"/>
</dbReference>
<dbReference type="SUPFAM" id="SSF51419">
    <property type="entry name" value="PLP-binding barrel"/>
    <property type="match status" value="1"/>
</dbReference>
<evidence type="ECO:0000259" key="10">
    <source>
        <dbReference type="Pfam" id="PF02784"/>
    </source>
</evidence>
<evidence type="ECO:0000256" key="9">
    <source>
        <dbReference type="PIRSR" id="PIRSR600183-50"/>
    </source>
</evidence>
<proteinExistence type="inferred from homology"/>
<dbReference type="Proteomes" id="UP000032452">
    <property type="component" value="Unassembled WGS sequence"/>
</dbReference>
<feature type="domain" description="Orn/DAP/Arg decarboxylase 2 N-terminal" evidence="10">
    <location>
        <begin position="19"/>
        <end position="251"/>
    </location>
</feature>
<name>A0A0D8ZTN3_9CYAN</name>
<organism evidence="11 12">
    <name type="scientific">Aliterella atlantica CENA595</name>
    <dbReference type="NCBI Taxonomy" id="1618023"/>
    <lineage>
        <taxon>Bacteria</taxon>
        <taxon>Bacillati</taxon>
        <taxon>Cyanobacteriota</taxon>
        <taxon>Cyanophyceae</taxon>
        <taxon>Chroococcidiopsidales</taxon>
        <taxon>Aliterellaceae</taxon>
        <taxon>Aliterella</taxon>
    </lineage>
</organism>
<dbReference type="AlphaFoldDB" id="A0A0D8ZTN3"/>
<feature type="active site" description="Proton donor" evidence="9">
    <location>
        <position position="316"/>
    </location>
</feature>
<comment type="cofactor">
    <cofactor evidence="1 9">
        <name>pyridoxal 5'-phosphate</name>
        <dbReference type="ChEBI" id="CHEBI:597326"/>
    </cofactor>
</comment>
<dbReference type="Gene3D" id="2.40.37.10">
    <property type="entry name" value="Lyase, Ornithine Decarboxylase, Chain A, domain 1"/>
    <property type="match status" value="1"/>
</dbReference>
<dbReference type="GO" id="GO:0004586">
    <property type="term" value="F:ornithine decarboxylase activity"/>
    <property type="evidence" value="ECO:0007669"/>
    <property type="project" value="UniProtKB-EC"/>
</dbReference>
<dbReference type="PROSITE" id="PS00879">
    <property type="entry name" value="ODR_DC_2_2"/>
    <property type="match status" value="1"/>
</dbReference>
<evidence type="ECO:0000256" key="2">
    <source>
        <dbReference type="ARBA" id="ARBA00008872"/>
    </source>
</evidence>
<keyword evidence="5" id="KW-0456">Lyase</keyword>
<comment type="similarity">
    <text evidence="2">Belongs to the Orn/Lys/Arg decarboxylase class-II family.</text>
</comment>
<dbReference type="EMBL" id="JYON01000010">
    <property type="protein sequence ID" value="KJH71722.1"/>
    <property type="molecule type" value="Genomic_DNA"/>
</dbReference>
<dbReference type="PANTHER" id="PTHR11482">
    <property type="entry name" value="ARGININE/DIAMINOPIMELATE/ORNITHINE DECARBOXYLASE"/>
    <property type="match status" value="1"/>
</dbReference>
<dbReference type="InterPro" id="IPR029066">
    <property type="entry name" value="PLP-binding_barrel"/>
</dbReference>
<protein>
    <recommendedName>
        <fullName evidence="7">ornithine decarboxylase</fullName>
        <ecNumber evidence="7">4.1.1.17</ecNumber>
    </recommendedName>
</protein>
<dbReference type="InterPro" id="IPR022644">
    <property type="entry name" value="De-COase2_N"/>
</dbReference>
<dbReference type="InterPro" id="IPR022657">
    <property type="entry name" value="De-COase2_CS"/>
</dbReference>
<evidence type="ECO:0000313" key="12">
    <source>
        <dbReference type="Proteomes" id="UP000032452"/>
    </source>
</evidence>
<evidence type="ECO:0000256" key="3">
    <source>
        <dbReference type="ARBA" id="ARBA00022793"/>
    </source>
</evidence>
<dbReference type="GO" id="GO:0033387">
    <property type="term" value="P:putrescine biosynthetic process from arginine, via ornithine"/>
    <property type="evidence" value="ECO:0007669"/>
    <property type="project" value="TreeGrafter"/>
</dbReference>
<dbReference type="Gene3D" id="3.20.20.10">
    <property type="entry name" value="Alanine racemase"/>
    <property type="match status" value="1"/>
</dbReference>
<evidence type="ECO:0000256" key="8">
    <source>
        <dbReference type="ARBA" id="ARBA00049127"/>
    </source>
</evidence>
<dbReference type="GO" id="GO:0005737">
    <property type="term" value="C:cytoplasm"/>
    <property type="evidence" value="ECO:0007669"/>
    <property type="project" value="TreeGrafter"/>
</dbReference>
<dbReference type="InterPro" id="IPR002433">
    <property type="entry name" value="Orn_de-COase"/>
</dbReference>
<dbReference type="SUPFAM" id="SSF50621">
    <property type="entry name" value="Alanine racemase C-terminal domain-like"/>
    <property type="match status" value="1"/>
</dbReference>
<feature type="modified residue" description="N6-(pyridoxal phosphate)lysine" evidence="9">
    <location>
        <position position="39"/>
    </location>
</feature>
<evidence type="ECO:0000256" key="1">
    <source>
        <dbReference type="ARBA" id="ARBA00001933"/>
    </source>
</evidence>
<comment type="pathway">
    <text evidence="6">Amine and polyamine biosynthesis; putrescine biosynthesis via L-ornithine pathway; putrescine from L-ornithine: step 1/1.</text>
</comment>
<dbReference type="STRING" id="1618023.UH38_11665"/>
<accession>A0A0D8ZTN3</accession>
<keyword evidence="4 9" id="KW-0663">Pyridoxal phosphate</keyword>
<gene>
    <name evidence="11" type="ORF">UH38_11665</name>
</gene>
<dbReference type="EC" id="4.1.1.17" evidence="7"/>
<dbReference type="FunFam" id="3.20.20.10:FF:000008">
    <property type="entry name" value="Ornithine decarboxylase"/>
    <property type="match status" value="1"/>
</dbReference>
<evidence type="ECO:0000256" key="4">
    <source>
        <dbReference type="ARBA" id="ARBA00022898"/>
    </source>
</evidence>
<sequence length="368" mass="40494">MIDKSPETPFLVVDLDAIALNYLTLRRLMPQARIYYAMKANPAPEVLSLLAGLGANFDTASIFEIHQCIAAGIAPERISYGSTLKKEKDIASAYQLGIRLFAFDSLGELEKIAAHAPGAKVYCRILMNNEGAEWPLSRKFGCDVDMAYDLLLHSRKLGLEPWGVSFHVGSQQTDPTQWDKAICTTAKLFSALKQAGIKLQMVNLGGGFPGKYRAETAKIETYINTITNAMHRYFGDDIPEMMLEPGRSLVADAGIIQCEIVLISQKSYTDNKRWVFLDAGIYNGLSETLGECIKYRIRTPHDGTEIAPIILAGPTCDSADILYERANYQLPVNLKVGDKIEILSAGAYSNATSSVGFNGFPPLKAYYI</sequence>
<dbReference type="PRINTS" id="PR01182">
    <property type="entry name" value="ORNDCRBXLASE"/>
</dbReference>